<dbReference type="SUPFAM" id="SSF54427">
    <property type="entry name" value="NTF2-like"/>
    <property type="match status" value="1"/>
</dbReference>
<dbReference type="Gene3D" id="3.10.450.50">
    <property type="match status" value="1"/>
</dbReference>
<feature type="domain" description="SnoaL-like" evidence="1">
    <location>
        <begin position="12"/>
        <end position="118"/>
    </location>
</feature>
<accession>A0ABX2EE78</accession>
<sequence>MMYALIVERKLRRIFAALNGGDFAPMLSRLAPRFEYRFEGDSAIGGLRCSAGAMAAWWQRLYRLFPGLQFEVQAVDVVGPPWNTRIYVRLEFRVPHAPDGPYRNVVMQQMRMRWGRIEHIHTLEDTQRCARFLAWRAAQGLDEALAAPITDRPWPEVGPFMTASPG</sequence>
<dbReference type="Pfam" id="PF12680">
    <property type="entry name" value="SnoaL_2"/>
    <property type="match status" value="1"/>
</dbReference>
<dbReference type="RefSeq" id="WP_173122005.1">
    <property type="nucleotide sequence ID" value="NZ_JABRWJ010000002.1"/>
</dbReference>
<evidence type="ECO:0000313" key="2">
    <source>
        <dbReference type="EMBL" id="NRF66911.1"/>
    </source>
</evidence>
<comment type="caution">
    <text evidence="2">The sequence shown here is derived from an EMBL/GenBank/DDBJ whole genome shotgun (WGS) entry which is preliminary data.</text>
</comment>
<dbReference type="InterPro" id="IPR037401">
    <property type="entry name" value="SnoaL-like"/>
</dbReference>
<gene>
    <name evidence="2" type="ORF">HLB44_07945</name>
</gene>
<name>A0ABX2EE78_9BURK</name>
<dbReference type="InterPro" id="IPR032710">
    <property type="entry name" value="NTF2-like_dom_sf"/>
</dbReference>
<dbReference type="EMBL" id="JABRWJ010000002">
    <property type="protein sequence ID" value="NRF66911.1"/>
    <property type="molecule type" value="Genomic_DNA"/>
</dbReference>
<reference evidence="2 3" key="1">
    <citation type="submission" date="2020-05" db="EMBL/GenBank/DDBJ databases">
        <title>Aquincola sp. isolate from soil.</title>
        <authorList>
            <person name="Han J."/>
            <person name="Kim D.-U."/>
        </authorList>
    </citation>
    <scope>NUCLEOTIDE SEQUENCE [LARGE SCALE GENOMIC DNA]</scope>
    <source>
        <strain evidence="2 3">S2</strain>
    </source>
</reference>
<evidence type="ECO:0000259" key="1">
    <source>
        <dbReference type="Pfam" id="PF12680"/>
    </source>
</evidence>
<evidence type="ECO:0000313" key="3">
    <source>
        <dbReference type="Proteomes" id="UP000737171"/>
    </source>
</evidence>
<dbReference type="Proteomes" id="UP000737171">
    <property type="component" value="Unassembled WGS sequence"/>
</dbReference>
<protein>
    <submittedName>
        <fullName evidence="2">Nuclear transport factor 2 family protein</fullName>
    </submittedName>
</protein>
<proteinExistence type="predicted"/>
<organism evidence="2 3">
    <name type="scientific">Pseudaquabacterium terrae</name>
    <dbReference type="NCBI Taxonomy" id="2732868"/>
    <lineage>
        <taxon>Bacteria</taxon>
        <taxon>Pseudomonadati</taxon>
        <taxon>Pseudomonadota</taxon>
        <taxon>Betaproteobacteria</taxon>
        <taxon>Burkholderiales</taxon>
        <taxon>Sphaerotilaceae</taxon>
        <taxon>Pseudaquabacterium</taxon>
    </lineage>
</organism>
<keyword evidence="3" id="KW-1185">Reference proteome</keyword>